<dbReference type="AlphaFoldDB" id="A0A1Y3BKC9"/>
<evidence type="ECO:0000313" key="1">
    <source>
        <dbReference type="EMBL" id="OTF81409.1"/>
    </source>
</evidence>
<gene>
    <name evidence="1" type="ORF">BLA29_013820</name>
</gene>
<protein>
    <submittedName>
        <fullName evidence="1">Uncharacterized protein</fullName>
    </submittedName>
</protein>
<reference evidence="1 2" key="1">
    <citation type="submission" date="2017-03" db="EMBL/GenBank/DDBJ databases">
        <title>Genome Survey of Euroglyphus maynei.</title>
        <authorList>
            <person name="Arlian L.G."/>
            <person name="Morgan M.S."/>
            <person name="Rider S.D."/>
        </authorList>
    </citation>
    <scope>NUCLEOTIDE SEQUENCE [LARGE SCALE GENOMIC DNA]</scope>
    <source>
        <strain evidence="1">Arlian Lab</strain>
        <tissue evidence="1">Whole body</tissue>
    </source>
</reference>
<accession>A0A1Y3BKC9</accession>
<organism evidence="1 2">
    <name type="scientific">Euroglyphus maynei</name>
    <name type="common">Mayne's house dust mite</name>
    <dbReference type="NCBI Taxonomy" id="6958"/>
    <lineage>
        <taxon>Eukaryota</taxon>
        <taxon>Metazoa</taxon>
        <taxon>Ecdysozoa</taxon>
        <taxon>Arthropoda</taxon>
        <taxon>Chelicerata</taxon>
        <taxon>Arachnida</taxon>
        <taxon>Acari</taxon>
        <taxon>Acariformes</taxon>
        <taxon>Sarcoptiformes</taxon>
        <taxon>Astigmata</taxon>
        <taxon>Psoroptidia</taxon>
        <taxon>Analgoidea</taxon>
        <taxon>Pyroglyphidae</taxon>
        <taxon>Pyroglyphinae</taxon>
        <taxon>Euroglyphus</taxon>
    </lineage>
</organism>
<evidence type="ECO:0000313" key="2">
    <source>
        <dbReference type="Proteomes" id="UP000194236"/>
    </source>
</evidence>
<name>A0A1Y3BKC9_EURMA</name>
<keyword evidence="2" id="KW-1185">Reference proteome</keyword>
<dbReference type="EMBL" id="MUJZ01013759">
    <property type="protein sequence ID" value="OTF81409.1"/>
    <property type="molecule type" value="Genomic_DNA"/>
</dbReference>
<comment type="caution">
    <text evidence="1">The sequence shown here is derived from an EMBL/GenBank/DDBJ whole genome shotgun (WGS) entry which is preliminary data.</text>
</comment>
<sequence>MSYYSGIIYVINIFNNLGVDIRLTIACQWNHDHHSSAPKNKNNILFTIID</sequence>
<dbReference type="Proteomes" id="UP000194236">
    <property type="component" value="Unassembled WGS sequence"/>
</dbReference>
<proteinExistence type="predicted"/>